<evidence type="ECO:0000256" key="2">
    <source>
        <dbReference type="ARBA" id="ARBA00022803"/>
    </source>
</evidence>
<feature type="domain" description="OmpR/PhoB-type" evidence="7">
    <location>
        <begin position="13"/>
        <end position="110"/>
    </location>
</feature>
<dbReference type="PANTHER" id="PTHR44943:SF8">
    <property type="entry name" value="TPR REPEAT-CONTAINING PROTEIN MJ0263"/>
    <property type="match status" value="1"/>
</dbReference>
<protein>
    <submittedName>
        <fullName evidence="8">Winged helix-turn-helix domain-containing tetratricopeptide repeat protein</fullName>
    </submittedName>
</protein>
<evidence type="ECO:0000259" key="7">
    <source>
        <dbReference type="PROSITE" id="PS51755"/>
    </source>
</evidence>
<organism evidence="8 9">
    <name type="scientific">Mesorhizobium newzealandense</name>
    <dbReference type="NCBI Taxonomy" id="1300302"/>
    <lineage>
        <taxon>Bacteria</taxon>
        <taxon>Pseudomonadati</taxon>
        <taxon>Pseudomonadota</taxon>
        <taxon>Alphaproteobacteria</taxon>
        <taxon>Hyphomicrobiales</taxon>
        <taxon>Phyllobacteriaceae</taxon>
        <taxon>Mesorhizobium</taxon>
    </lineage>
</organism>
<evidence type="ECO:0000256" key="5">
    <source>
        <dbReference type="PROSITE-ProRule" id="PRU01091"/>
    </source>
</evidence>
<dbReference type="PANTHER" id="PTHR44943">
    <property type="entry name" value="CELLULOSE SYNTHASE OPERON PROTEIN C"/>
    <property type="match status" value="1"/>
</dbReference>
<keyword evidence="6" id="KW-1133">Transmembrane helix</keyword>
<keyword evidence="9" id="KW-1185">Reference proteome</keyword>
<name>A0ABW4U8A2_9HYPH</name>
<dbReference type="Pfam" id="PF00486">
    <property type="entry name" value="Trans_reg_C"/>
    <property type="match status" value="1"/>
</dbReference>
<dbReference type="Gene3D" id="1.10.10.10">
    <property type="entry name" value="Winged helix-like DNA-binding domain superfamily/Winged helix DNA-binding domain"/>
    <property type="match status" value="1"/>
</dbReference>
<keyword evidence="3 5" id="KW-0238">DNA-binding</keyword>
<proteinExistence type="predicted"/>
<evidence type="ECO:0000256" key="3">
    <source>
        <dbReference type="ARBA" id="ARBA00023125"/>
    </source>
</evidence>
<evidence type="ECO:0000256" key="6">
    <source>
        <dbReference type="SAM" id="Phobius"/>
    </source>
</evidence>
<dbReference type="InterPro" id="IPR036388">
    <property type="entry name" value="WH-like_DNA-bd_sf"/>
</dbReference>
<evidence type="ECO:0000313" key="8">
    <source>
        <dbReference type="EMBL" id="MFD1983585.1"/>
    </source>
</evidence>
<dbReference type="InterPro" id="IPR011990">
    <property type="entry name" value="TPR-like_helical_dom_sf"/>
</dbReference>
<dbReference type="PROSITE" id="PS51755">
    <property type="entry name" value="OMPR_PHOB"/>
    <property type="match status" value="1"/>
</dbReference>
<dbReference type="Gene3D" id="1.25.40.10">
    <property type="entry name" value="Tetratricopeptide repeat domain"/>
    <property type="match status" value="1"/>
</dbReference>
<keyword evidence="6" id="KW-0472">Membrane</keyword>
<dbReference type="SMART" id="SM00862">
    <property type="entry name" value="Trans_reg_C"/>
    <property type="match status" value="1"/>
</dbReference>
<evidence type="ECO:0000256" key="4">
    <source>
        <dbReference type="PROSITE-ProRule" id="PRU00339"/>
    </source>
</evidence>
<dbReference type="InterPro" id="IPR051685">
    <property type="entry name" value="Ycf3/AcsC/BcsC/TPR_MFPF"/>
</dbReference>
<dbReference type="Gene3D" id="3.40.50.10070">
    <property type="entry name" value="TolB, N-terminal domain"/>
    <property type="match status" value="1"/>
</dbReference>
<dbReference type="SMART" id="SM00028">
    <property type="entry name" value="TPR"/>
    <property type="match status" value="2"/>
</dbReference>
<keyword evidence="1" id="KW-0677">Repeat</keyword>
<evidence type="ECO:0000256" key="1">
    <source>
        <dbReference type="ARBA" id="ARBA00022737"/>
    </source>
</evidence>
<reference evidence="9" key="1">
    <citation type="journal article" date="2019" name="Int. J. Syst. Evol. Microbiol.">
        <title>The Global Catalogue of Microorganisms (GCM) 10K type strain sequencing project: providing services to taxonomists for standard genome sequencing and annotation.</title>
        <authorList>
            <consortium name="The Broad Institute Genomics Platform"/>
            <consortium name="The Broad Institute Genome Sequencing Center for Infectious Disease"/>
            <person name="Wu L."/>
            <person name="Ma J."/>
        </authorList>
    </citation>
    <scope>NUCLEOTIDE SEQUENCE [LARGE SCALE GENOMIC DNA]</scope>
    <source>
        <strain evidence="9">CGMCC 1.16225</strain>
    </source>
</reference>
<dbReference type="RefSeq" id="WP_379098098.1">
    <property type="nucleotide sequence ID" value="NZ_JBHUGZ010000007.1"/>
</dbReference>
<dbReference type="Pfam" id="PF12895">
    <property type="entry name" value="ANAPC3"/>
    <property type="match status" value="1"/>
</dbReference>
<accession>A0ABW4U8A2</accession>
<dbReference type="EMBL" id="JBHUGZ010000007">
    <property type="protein sequence ID" value="MFD1983585.1"/>
    <property type="molecule type" value="Genomic_DNA"/>
</dbReference>
<dbReference type="InterPro" id="IPR016032">
    <property type="entry name" value="Sig_transdc_resp-reg_C-effctor"/>
</dbReference>
<feature type="transmembrane region" description="Helical" evidence="6">
    <location>
        <begin position="136"/>
        <end position="154"/>
    </location>
</feature>
<evidence type="ECO:0000313" key="9">
    <source>
        <dbReference type="Proteomes" id="UP001597405"/>
    </source>
</evidence>
<dbReference type="Proteomes" id="UP001597405">
    <property type="component" value="Unassembled WGS sequence"/>
</dbReference>
<dbReference type="PROSITE" id="PS50005">
    <property type="entry name" value="TPR"/>
    <property type="match status" value="1"/>
</dbReference>
<feature type="repeat" description="TPR" evidence="4">
    <location>
        <begin position="390"/>
        <end position="423"/>
    </location>
</feature>
<dbReference type="InterPro" id="IPR001867">
    <property type="entry name" value="OmpR/PhoB-type_DNA-bd"/>
</dbReference>
<comment type="caution">
    <text evidence="8">The sequence shown here is derived from an EMBL/GenBank/DDBJ whole genome shotgun (WGS) entry which is preliminary data.</text>
</comment>
<keyword evidence="2 4" id="KW-0802">TPR repeat</keyword>
<dbReference type="SUPFAM" id="SSF46894">
    <property type="entry name" value="C-terminal effector domain of the bipartite response regulators"/>
    <property type="match status" value="1"/>
</dbReference>
<keyword evidence="6" id="KW-0812">Transmembrane</keyword>
<sequence length="556" mass="61496">MSRTAPEIDPKSAETVTFRGFVFLANSNELRTVEGKAVNLRSQSVEVLSVLAARPGEIVSKDAIMQAVWPDTFVTEDSLTQCIADIRRALGDAAHVIVETVPRRGYRLNADPSDAADPNAAAGTERAKTRFSQRGFILAAIVLFAVAIGAYYGAEAWRAAPVRSSDMPRIAILPFDDMSTGADKGYLSDAVAEGIITELSRSKTYAVIARNSSFRYRDQPVDTRQIGDELGVDYLLEGSQQKVGDRLKVTAQLLNAHDGSHVWANSYNREIADLFVVQEEIIRTLADRVGVRIERPLPESGAARVSALRYYLMGRAAKEDFSLAGNERLRQFSLKAIEADPNSQFGYIGMAWSYRNDSVFWHKQENDPDEALKRAAEYADKAILLAPDDANAHFARAQIHSEAGEVEQAIARYDRAIVLNPSDPNILVHSAGVLLNVGRIDEAIDRIELAMGIDPFYPDWFNWQMGWALYEKHDCGAALTAMRKMSRIPSGAHRMLAGIHACLGNQREAKEALAVFLKDSPGDSISKQRKQWEKNYTAPGALDRWIGHMRFAGLPE</sequence>
<dbReference type="CDD" id="cd00383">
    <property type="entry name" value="trans_reg_C"/>
    <property type="match status" value="1"/>
</dbReference>
<dbReference type="InterPro" id="IPR019734">
    <property type="entry name" value="TPR_rpt"/>
</dbReference>
<feature type="DNA-binding region" description="OmpR/PhoB-type" evidence="5">
    <location>
        <begin position="13"/>
        <end position="110"/>
    </location>
</feature>
<dbReference type="SUPFAM" id="SSF48452">
    <property type="entry name" value="TPR-like"/>
    <property type="match status" value="1"/>
</dbReference>
<gene>
    <name evidence="8" type="ORF">ACFSOZ_12995</name>
</gene>